<feature type="transmembrane region" description="Helical" evidence="1">
    <location>
        <begin position="21"/>
        <end position="40"/>
    </location>
</feature>
<evidence type="ECO:0000256" key="1">
    <source>
        <dbReference type="SAM" id="Phobius"/>
    </source>
</evidence>
<comment type="caution">
    <text evidence="2">The sequence shown here is derived from an EMBL/GenBank/DDBJ whole genome shotgun (WGS) entry which is preliminary data.</text>
</comment>
<dbReference type="RefSeq" id="WP_101717082.1">
    <property type="nucleotide sequence ID" value="NZ_PJRS01000011.1"/>
</dbReference>
<evidence type="ECO:0000313" key="3">
    <source>
        <dbReference type="Proteomes" id="UP000234479"/>
    </source>
</evidence>
<keyword evidence="1" id="KW-1133">Transmembrane helix</keyword>
<dbReference type="EMBL" id="PJRS01000011">
    <property type="protein sequence ID" value="PLR27884.1"/>
    <property type="molecule type" value="Genomic_DNA"/>
</dbReference>
<gene>
    <name evidence="2" type="ORF">SGCZBJ_05890</name>
</gene>
<feature type="transmembrane region" description="Helical" evidence="1">
    <location>
        <begin position="109"/>
        <end position="130"/>
    </location>
</feature>
<proteinExistence type="predicted"/>
<evidence type="ECO:0000313" key="2">
    <source>
        <dbReference type="EMBL" id="PLR27884.1"/>
    </source>
</evidence>
<keyword evidence="3" id="KW-1185">Reference proteome</keyword>
<accession>A0A2N5DPC1</accession>
<feature type="transmembrane region" description="Helical" evidence="1">
    <location>
        <begin position="46"/>
        <end position="64"/>
    </location>
</feature>
<organism evidence="2 3">
    <name type="scientific">Caulobacter zeae</name>
    <dbReference type="NCBI Taxonomy" id="2055137"/>
    <lineage>
        <taxon>Bacteria</taxon>
        <taxon>Pseudomonadati</taxon>
        <taxon>Pseudomonadota</taxon>
        <taxon>Alphaproteobacteria</taxon>
        <taxon>Caulobacterales</taxon>
        <taxon>Caulobacteraceae</taxon>
        <taxon>Caulobacter</taxon>
    </lineage>
</organism>
<sequence length="278" mass="30270">MSQAFSYDPENPLRVETRSETQARVLQGAAWIGLLLVVMLDPDRRGLIAFVIAAALLPHLMLLGQDAPDAPRPGLWRTSRDGRRRIWIVRVRPLMGLATSLFVTARFWWYGEIAGVAGGLACAALHLLSLPFSWRAPVSRDELEIDASGLTSAALARRMGWNEVAAISPRLAADKGALRLILTSGEEVMVDLSAVGVSREPIVAFIETLRPGLLDDAPLDLSGPSVAARIASAESEPPAFEGPPIVRMTATLLEEAQERRAFRARVEEGRSRRRGPTP</sequence>
<reference evidence="2 3" key="1">
    <citation type="submission" date="2017-12" db="EMBL/GenBank/DDBJ databases">
        <title>The genome sequence of Caulobacter sp. 410.</title>
        <authorList>
            <person name="Gao J."/>
            <person name="Mao X."/>
            <person name="Sun J."/>
        </authorList>
    </citation>
    <scope>NUCLEOTIDE SEQUENCE [LARGE SCALE GENOMIC DNA]</scope>
    <source>
        <strain evidence="2 3">410</strain>
    </source>
</reference>
<dbReference type="AlphaFoldDB" id="A0A2N5DPC1"/>
<keyword evidence="1" id="KW-0812">Transmembrane</keyword>
<protein>
    <submittedName>
        <fullName evidence="2">Uncharacterized protein</fullName>
    </submittedName>
</protein>
<keyword evidence="1" id="KW-0472">Membrane</keyword>
<dbReference type="Proteomes" id="UP000234479">
    <property type="component" value="Unassembled WGS sequence"/>
</dbReference>
<name>A0A2N5DPC1_9CAUL</name>